<evidence type="ECO:0000313" key="3">
    <source>
        <dbReference type="WBParaSite" id="EEL_0000256701-mRNA-1"/>
    </source>
</evidence>
<organism evidence="2 3">
    <name type="scientific">Elaeophora elaphi</name>
    <dbReference type="NCBI Taxonomy" id="1147741"/>
    <lineage>
        <taxon>Eukaryota</taxon>
        <taxon>Metazoa</taxon>
        <taxon>Ecdysozoa</taxon>
        <taxon>Nematoda</taxon>
        <taxon>Chromadorea</taxon>
        <taxon>Rhabditida</taxon>
        <taxon>Spirurina</taxon>
        <taxon>Spiruromorpha</taxon>
        <taxon>Filarioidea</taxon>
        <taxon>Onchocercidae</taxon>
        <taxon>Elaeophora</taxon>
    </lineage>
</organism>
<dbReference type="WBParaSite" id="EEL_0000256701-mRNA-1">
    <property type="protein sequence ID" value="EEL_0000256701-mRNA-1"/>
    <property type="gene ID" value="EEL_0000256701"/>
</dbReference>
<dbReference type="InterPro" id="IPR007365">
    <property type="entry name" value="TFR-like_dimer_dom"/>
</dbReference>
<proteinExistence type="predicted"/>
<feature type="domain" description="Transferrin receptor-like dimerisation" evidence="1">
    <location>
        <begin position="62"/>
        <end position="152"/>
    </location>
</feature>
<keyword evidence="2" id="KW-1185">Reference proteome</keyword>
<accession>A0A0R3RM57</accession>
<dbReference type="SUPFAM" id="SSF47672">
    <property type="entry name" value="Transferrin receptor-like dimerisation domain"/>
    <property type="match status" value="1"/>
</dbReference>
<dbReference type="STRING" id="1147741.A0A0R3RM57"/>
<dbReference type="GO" id="GO:0004180">
    <property type="term" value="F:carboxypeptidase activity"/>
    <property type="evidence" value="ECO:0007669"/>
    <property type="project" value="TreeGrafter"/>
</dbReference>
<dbReference type="Pfam" id="PF04253">
    <property type="entry name" value="TFR_dimer"/>
    <property type="match status" value="1"/>
</dbReference>
<dbReference type="InterPro" id="IPR036757">
    <property type="entry name" value="TFR-like_dimer_dom_sf"/>
</dbReference>
<reference evidence="3" key="1">
    <citation type="submission" date="2017-02" db="UniProtKB">
        <authorList>
            <consortium name="WormBaseParasite"/>
        </authorList>
    </citation>
    <scope>IDENTIFICATION</scope>
</reference>
<dbReference type="InterPro" id="IPR039373">
    <property type="entry name" value="Peptidase_M28B"/>
</dbReference>
<dbReference type="PANTHER" id="PTHR10404">
    <property type="entry name" value="N-ACETYLATED-ALPHA-LINKED ACIDIC DIPEPTIDASE"/>
    <property type="match status" value="1"/>
</dbReference>
<dbReference type="Gene3D" id="1.20.930.40">
    <property type="entry name" value="Transferrin receptor-like, dimerisation domain"/>
    <property type="match status" value="1"/>
</dbReference>
<protein>
    <submittedName>
        <fullName evidence="3">TFR_dimer domain-containing protein</fullName>
    </submittedName>
</protein>
<dbReference type="AlphaFoldDB" id="A0A0R3RM57"/>
<sequence>VHEAVGKYWAAIVCKFADLPILPLNITDLALSIVHIYIPPIKQSLKKLKYYEEILCDAKQQLNYLFNVSMEFLEYAKKFENIIRHTLANHVINLYDVKNFSWINDRLVGIERCFINPRGIPEEPTKRHLLFSVSNKNKYRFTTMGTIHDAVRFTFVLSINKLHLEV</sequence>
<name>A0A0R3RM57_9BILA</name>
<evidence type="ECO:0000313" key="2">
    <source>
        <dbReference type="Proteomes" id="UP000050640"/>
    </source>
</evidence>
<dbReference type="PANTHER" id="PTHR10404:SF77">
    <property type="entry name" value="GLUTAMATE CARBOXYPEPTIDASE 2 HOMOLOG"/>
    <property type="match status" value="1"/>
</dbReference>
<dbReference type="Proteomes" id="UP000050640">
    <property type="component" value="Unplaced"/>
</dbReference>
<evidence type="ECO:0000259" key="1">
    <source>
        <dbReference type="Pfam" id="PF04253"/>
    </source>
</evidence>